<proteinExistence type="predicted"/>
<feature type="coiled-coil region" evidence="1">
    <location>
        <begin position="125"/>
        <end position="152"/>
    </location>
</feature>
<evidence type="ECO:0000256" key="1">
    <source>
        <dbReference type="SAM" id="Coils"/>
    </source>
</evidence>
<keyword evidence="1" id="KW-0175">Coiled coil</keyword>
<evidence type="ECO:0000313" key="4">
    <source>
        <dbReference type="Proteomes" id="UP000230233"/>
    </source>
</evidence>
<gene>
    <name evidence="3" type="primary">Cnig_chr_V.g21850</name>
    <name evidence="3" type="ORF">B9Z55_021850</name>
</gene>
<feature type="compositionally biased region" description="Gly residues" evidence="2">
    <location>
        <begin position="360"/>
        <end position="373"/>
    </location>
</feature>
<feature type="region of interest" description="Disordered" evidence="2">
    <location>
        <begin position="1"/>
        <end position="93"/>
    </location>
</feature>
<feature type="region of interest" description="Disordered" evidence="2">
    <location>
        <begin position="354"/>
        <end position="373"/>
    </location>
</feature>
<dbReference type="Proteomes" id="UP000230233">
    <property type="component" value="Chromosome V"/>
</dbReference>
<dbReference type="EMBL" id="PDUG01000005">
    <property type="protein sequence ID" value="PIC30694.1"/>
    <property type="molecule type" value="Genomic_DNA"/>
</dbReference>
<dbReference type="AlphaFoldDB" id="A0A2G5TTW4"/>
<reference evidence="4" key="1">
    <citation type="submission" date="2017-10" db="EMBL/GenBank/DDBJ databases">
        <title>Rapid genome shrinkage in a self-fertile nematode reveals novel sperm competition proteins.</title>
        <authorList>
            <person name="Yin D."/>
            <person name="Schwarz E.M."/>
            <person name="Thomas C.G."/>
            <person name="Felde R.L."/>
            <person name="Korf I.F."/>
            <person name="Cutter A.D."/>
            <person name="Schartner C.M."/>
            <person name="Ralston E.J."/>
            <person name="Meyer B.J."/>
            <person name="Haag E.S."/>
        </authorList>
    </citation>
    <scope>NUCLEOTIDE SEQUENCE [LARGE SCALE GENOMIC DNA]</scope>
    <source>
        <strain evidence="4">JU1422</strain>
    </source>
</reference>
<protein>
    <submittedName>
        <fullName evidence="3">Uncharacterized protein</fullName>
    </submittedName>
</protein>
<comment type="caution">
    <text evidence="3">The sequence shown here is derived from an EMBL/GenBank/DDBJ whole genome shotgun (WGS) entry which is preliminary data.</text>
</comment>
<feature type="compositionally biased region" description="Basic residues" evidence="2">
    <location>
        <begin position="59"/>
        <end position="68"/>
    </location>
</feature>
<evidence type="ECO:0000313" key="3">
    <source>
        <dbReference type="EMBL" id="PIC30694.1"/>
    </source>
</evidence>
<accession>A0A2G5TTW4</accession>
<name>A0A2G5TTW4_9PELO</name>
<organism evidence="3 4">
    <name type="scientific">Caenorhabditis nigoni</name>
    <dbReference type="NCBI Taxonomy" id="1611254"/>
    <lineage>
        <taxon>Eukaryota</taxon>
        <taxon>Metazoa</taxon>
        <taxon>Ecdysozoa</taxon>
        <taxon>Nematoda</taxon>
        <taxon>Chromadorea</taxon>
        <taxon>Rhabditida</taxon>
        <taxon>Rhabditina</taxon>
        <taxon>Rhabditomorpha</taxon>
        <taxon>Rhabditoidea</taxon>
        <taxon>Rhabditidae</taxon>
        <taxon>Peloderinae</taxon>
        <taxon>Caenorhabditis</taxon>
    </lineage>
</organism>
<keyword evidence="4" id="KW-1185">Reference proteome</keyword>
<sequence length="373" mass="41017">MADRSPVSSERGRSPSPARDRSPDHSQRGRSPSPDAFASSDEENRRPLPEDEEGEDREKKKKVKKQKRERNVEDQSAHPASKRMHTPAEDSGPLEVEHFETVQDQVNEMVDFVARQQAQDLTILLNTLTDIVKEQRAQISGLIEEIKLLTADNKSMRSTSNKTLEALQKIVQTNTAIQGNLSSKLLNGSKGSFSEQLSELIKLNQSHRAELSGTKASMKTIEGRLPSATARILANVDRQASSTEEFSRAQAESTVSILSTITTTNEGLQVECRLCGGKHDTVRCRSFRKPADRVRQAGSKSICTACAEFYEPDDPLHLGCKGKSVRCGRCMEANLPVTSVNHLELFCLLNSPSGNSKGRGSSGRGRGSFKGQQ</sequence>
<evidence type="ECO:0000256" key="2">
    <source>
        <dbReference type="SAM" id="MobiDB-lite"/>
    </source>
</evidence>
<feature type="compositionally biased region" description="Basic and acidic residues" evidence="2">
    <location>
        <begin position="10"/>
        <end position="27"/>
    </location>
</feature>